<evidence type="ECO:0000313" key="4">
    <source>
        <dbReference type="Proteomes" id="UP001431776"/>
    </source>
</evidence>
<reference evidence="3" key="1">
    <citation type="submission" date="2023-05" db="EMBL/GenBank/DDBJ databases">
        <title>Anaerotaeda fermentans gen. nov., sp. nov., a novel anaerobic planctomycete of the new family within the order Sedimentisphaerales isolated from Taman Peninsula, Russia.</title>
        <authorList>
            <person name="Khomyakova M.A."/>
            <person name="Merkel A.Y."/>
            <person name="Slobodkin A.I."/>
        </authorList>
    </citation>
    <scope>NUCLEOTIDE SEQUENCE</scope>
    <source>
        <strain evidence="3">M17dextr</strain>
    </source>
</reference>
<keyword evidence="4" id="KW-1185">Reference proteome</keyword>
<dbReference type="PANTHER" id="PTHR42951">
    <property type="entry name" value="METALLO-BETA-LACTAMASE DOMAIN-CONTAINING"/>
    <property type="match status" value="1"/>
</dbReference>
<comment type="similarity">
    <text evidence="1">Belongs to the metallo-beta-lactamase superfamily. Class-B beta-lactamase family.</text>
</comment>
<comment type="caution">
    <text evidence="3">The sequence shown here is derived from an EMBL/GenBank/DDBJ whole genome shotgun (WGS) entry which is preliminary data.</text>
</comment>
<dbReference type="SMART" id="SM00849">
    <property type="entry name" value="Lactamase_B"/>
    <property type="match status" value="1"/>
</dbReference>
<dbReference type="InterPro" id="IPR036866">
    <property type="entry name" value="RibonucZ/Hydroxyglut_hydro"/>
</dbReference>
<dbReference type="RefSeq" id="WP_349243207.1">
    <property type="nucleotide sequence ID" value="NZ_JASCXX010000002.1"/>
</dbReference>
<dbReference type="GO" id="GO:0017001">
    <property type="term" value="P:antibiotic catabolic process"/>
    <property type="evidence" value="ECO:0007669"/>
    <property type="project" value="UniProtKB-ARBA"/>
</dbReference>
<accession>A0AAW6TQF4</accession>
<evidence type="ECO:0000313" key="3">
    <source>
        <dbReference type="EMBL" id="MDI6447795.1"/>
    </source>
</evidence>
<evidence type="ECO:0000256" key="1">
    <source>
        <dbReference type="ARBA" id="ARBA00005250"/>
    </source>
</evidence>
<protein>
    <submittedName>
        <fullName evidence="3">MBL fold metallo-hydrolase</fullName>
    </submittedName>
</protein>
<name>A0AAW6TQF4_9BACT</name>
<dbReference type="Gene3D" id="3.60.15.10">
    <property type="entry name" value="Ribonuclease Z/Hydroxyacylglutathione hydrolase-like"/>
    <property type="match status" value="1"/>
</dbReference>
<dbReference type="InterPro" id="IPR050855">
    <property type="entry name" value="NDM-1-like"/>
</dbReference>
<dbReference type="SUPFAM" id="SSF56281">
    <property type="entry name" value="Metallo-hydrolase/oxidoreductase"/>
    <property type="match status" value="1"/>
</dbReference>
<dbReference type="InterPro" id="IPR001279">
    <property type="entry name" value="Metallo-B-lactamas"/>
</dbReference>
<evidence type="ECO:0000259" key="2">
    <source>
        <dbReference type="SMART" id="SM00849"/>
    </source>
</evidence>
<dbReference type="AlphaFoldDB" id="A0AAW6TQF4"/>
<feature type="domain" description="Metallo-beta-lactamase" evidence="2">
    <location>
        <begin position="44"/>
        <end position="274"/>
    </location>
</feature>
<dbReference type="Pfam" id="PF00753">
    <property type="entry name" value="Lactamase_B"/>
    <property type="match status" value="1"/>
</dbReference>
<sequence>MVQTISLVWLLPLLAAGAGRDPADYVRLQRLSERVVLVHWIGPDRLCHLVGIQSQRGLVLIDTEMSPRITTPIKERVERAFGRTDWAYLVNTHGHHAGGNGTFANLPVVAHENLAAEIQWRIDGQTDPQRRRRTIEDAAHVLATLRTNLRQFGGNRAHAQLMRGEIRFWELYIEDLEEGYEVVKPTLTFSDRYTLDLGDLTLELVFFGKGHSHSDTLVYIPQERLLFTGAVAYQRAQLPEIGEQAHMEDVQRHLAVLDEFLDPNVPIDRVIPSHSPPLRRSDLVPIRNYYEKMLTGVRAAQREGLSFEQAAERLAQRRAFRTFLEPPPGHWAYGMHHRNLRNLWRIVQDESTQTRLTKD</sequence>
<dbReference type="EMBL" id="JASCXX010000002">
    <property type="protein sequence ID" value="MDI6447795.1"/>
    <property type="molecule type" value="Genomic_DNA"/>
</dbReference>
<dbReference type="PANTHER" id="PTHR42951:SF4">
    <property type="entry name" value="ACYL-COENZYME A THIOESTERASE MBLAC2"/>
    <property type="match status" value="1"/>
</dbReference>
<gene>
    <name evidence="3" type="ORF">QJ522_01970</name>
</gene>
<proteinExistence type="inferred from homology"/>
<organism evidence="3 4">
    <name type="scientific">Anaerobaca lacustris</name>
    <dbReference type="NCBI Taxonomy" id="3044600"/>
    <lineage>
        <taxon>Bacteria</taxon>
        <taxon>Pseudomonadati</taxon>
        <taxon>Planctomycetota</taxon>
        <taxon>Phycisphaerae</taxon>
        <taxon>Sedimentisphaerales</taxon>
        <taxon>Anaerobacaceae</taxon>
        <taxon>Anaerobaca</taxon>
    </lineage>
</organism>
<dbReference type="Proteomes" id="UP001431776">
    <property type="component" value="Unassembled WGS sequence"/>
</dbReference>